<name>A0A553NDD7_TIGCA</name>
<dbReference type="InterPro" id="IPR036770">
    <property type="entry name" value="Ankyrin_rpt-contain_sf"/>
</dbReference>
<dbReference type="GO" id="GO:0005634">
    <property type="term" value="C:nucleus"/>
    <property type="evidence" value="ECO:0007669"/>
    <property type="project" value="TreeGrafter"/>
</dbReference>
<evidence type="ECO:0000256" key="1">
    <source>
        <dbReference type="ARBA" id="ARBA00022737"/>
    </source>
</evidence>
<dbReference type="SUPFAM" id="SSF48403">
    <property type="entry name" value="Ankyrin repeat"/>
    <property type="match status" value="1"/>
</dbReference>
<feature type="repeat" description="ANK" evidence="3">
    <location>
        <begin position="147"/>
        <end position="179"/>
    </location>
</feature>
<evidence type="ECO:0000313" key="5">
    <source>
        <dbReference type="Proteomes" id="UP000318571"/>
    </source>
</evidence>
<accession>A0A553NDD7</accession>
<dbReference type="Pfam" id="PF13857">
    <property type="entry name" value="Ank_5"/>
    <property type="match status" value="1"/>
</dbReference>
<dbReference type="OrthoDB" id="5314041at2759"/>
<dbReference type="EMBL" id="VCGU01000458">
    <property type="protein sequence ID" value="TRY63462.1"/>
    <property type="molecule type" value="Genomic_DNA"/>
</dbReference>
<keyword evidence="5" id="KW-1185">Reference proteome</keyword>
<dbReference type="GO" id="GO:0010468">
    <property type="term" value="P:regulation of gene expression"/>
    <property type="evidence" value="ECO:0007669"/>
    <property type="project" value="TreeGrafter"/>
</dbReference>
<proteinExistence type="predicted"/>
<dbReference type="PROSITE" id="PS50297">
    <property type="entry name" value="ANK_REP_REGION"/>
    <property type="match status" value="1"/>
</dbReference>
<protein>
    <submittedName>
        <fullName evidence="4">Uncharacterized protein</fullName>
    </submittedName>
</protein>
<dbReference type="PROSITE" id="PS50088">
    <property type="entry name" value="ANK_REPEAT"/>
    <property type="match status" value="1"/>
</dbReference>
<comment type="caution">
    <text evidence="4">The sequence shown here is derived from an EMBL/GenBank/DDBJ whole genome shotgun (WGS) entry which is preliminary data.</text>
</comment>
<sequence>MSCSTTEIFNPFASYSQSNVYSPAFSDPPSPMSTTSDMDETEVISSSTPPMTELIPEPPKPEIRHFVNRMPAFPTIYHEALQPLSPLTTLPVPSRVMPSPSTRVQKVDEALQAEFLQKCLRMNDLADLEDFLRLHSEQLNLNAYDEYGSTPLHLACLEGNLPLVKILIQFGANPHLTNRDGFSLVHLASFSYNSQLLTYILGLKSSK</sequence>
<keyword evidence="1" id="KW-0677">Repeat</keyword>
<dbReference type="OMA" id="CLRMNDL"/>
<dbReference type="PANTHER" id="PTHR24124">
    <property type="entry name" value="ANKYRIN REPEAT FAMILY A"/>
    <property type="match status" value="1"/>
</dbReference>
<evidence type="ECO:0000256" key="2">
    <source>
        <dbReference type="ARBA" id="ARBA00023043"/>
    </source>
</evidence>
<evidence type="ECO:0000313" key="4">
    <source>
        <dbReference type="EMBL" id="TRY63462.1"/>
    </source>
</evidence>
<dbReference type="AlphaFoldDB" id="A0A553NDD7"/>
<reference evidence="4 5" key="1">
    <citation type="journal article" date="2018" name="Nat. Ecol. Evol.">
        <title>Genomic signatures of mitonuclear coevolution across populations of Tigriopus californicus.</title>
        <authorList>
            <person name="Barreto F.S."/>
            <person name="Watson E.T."/>
            <person name="Lima T.G."/>
            <person name="Willett C.S."/>
            <person name="Edmands S."/>
            <person name="Li W."/>
            <person name="Burton R.S."/>
        </authorList>
    </citation>
    <scope>NUCLEOTIDE SEQUENCE [LARGE SCALE GENOMIC DNA]</scope>
    <source>
        <strain evidence="4 5">San Diego</strain>
    </source>
</reference>
<evidence type="ECO:0000256" key="3">
    <source>
        <dbReference type="PROSITE-ProRule" id="PRU00023"/>
    </source>
</evidence>
<dbReference type="Proteomes" id="UP000318571">
    <property type="component" value="Chromosome 10"/>
</dbReference>
<organism evidence="4 5">
    <name type="scientific">Tigriopus californicus</name>
    <name type="common">Marine copepod</name>
    <dbReference type="NCBI Taxonomy" id="6832"/>
    <lineage>
        <taxon>Eukaryota</taxon>
        <taxon>Metazoa</taxon>
        <taxon>Ecdysozoa</taxon>
        <taxon>Arthropoda</taxon>
        <taxon>Crustacea</taxon>
        <taxon>Multicrustacea</taxon>
        <taxon>Hexanauplia</taxon>
        <taxon>Copepoda</taxon>
        <taxon>Harpacticoida</taxon>
        <taxon>Harpacticidae</taxon>
        <taxon>Tigriopus</taxon>
    </lineage>
</organism>
<keyword evidence="2 3" id="KW-0040">ANK repeat</keyword>
<dbReference type="PANTHER" id="PTHR24124:SF14">
    <property type="entry name" value="CHROMOSOME UNDETERMINED SCAFFOLD_25, WHOLE GENOME SHOTGUN SEQUENCE"/>
    <property type="match status" value="1"/>
</dbReference>
<dbReference type="Gene3D" id="1.25.40.20">
    <property type="entry name" value="Ankyrin repeat-containing domain"/>
    <property type="match status" value="1"/>
</dbReference>
<dbReference type="SMART" id="SM00248">
    <property type="entry name" value="ANK"/>
    <property type="match status" value="1"/>
</dbReference>
<gene>
    <name evidence="4" type="ORF">TCAL_11964</name>
</gene>
<dbReference type="InterPro" id="IPR002110">
    <property type="entry name" value="Ankyrin_rpt"/>
</dbReference>
<dbReference type="STRING" id="6832.A0A553NDD7"/>